<name>A0A1M6EEY7_9FIRM</name>
<reference evidence="2" key="1">
    <citation type="submission" date="2016-11" db="EMBL/GenBank/DDBJ databases">
        <authorList>
            <person name="Varghese N."/>
            <person name="Submissions S."/>
        </authorList>
    </citation>
    <scope>NUCLEOTIDE SEQUENCE [LARGE SCALE GENOMIC DNA]</scope>
    <source>
        <strain evidence="2">DSM 17957</strain>
    </source>
</reference>
<dbReference type="Proteomes" id="UP000184536">
    <property type="component" value="Unassembled WGS sequence"/>
</dbReference>
<sequence length="56" mass="6732">MSINTLSIENDLRLLCIQMIDLLTKMKENGIISEDEYQEHIRLKRMFIQDHFGMYV</sequence>
<organism evidence="1 2">
    <name type="scientific">Geosporobacter subterraneus DSM 17957</name>
    <dbReference type="NCBI Taxonomy" id="1121919"/>
    <lineage>
        <taxon>Bacteria</taxon>
        <taxon>Bacillati</taxon>
        <taxon>Bacillota</taxon>
        <taxon>Clostridia</taxon>
        <taxon>Peptostreptococcales</taxon>
        <taxon>Thermotaleaceae</taxon>
        <taxon>Geosporobacter</taxon>
    </lineage>
</organism>
<proteinExistence type="predicted"/>
<dbReference type="EMBL" id="FQZV01000008">
    <property type="protein sequence ID" value="SHI84034.1"/>
    <property type="molecule type" value="Genomic_DNA"/>
</dbReference>
<gene>
    <name evidence="1" type="ORF">SAMN02745975_00725</name>
</gene>
<evidence type="ECO:0000313" key="1">
    <source>
        <dbReference type="EMBL" id="SHI84034.1"/>
    </source>
</evidence>
<accession>A0A1M6EEY7</accession>
<protein>
    <submittedName>
        <fullName evidence="1">Uncharacterized protein</fullName>
    </submittedName>
</protein>
<dbReference type="AlphaFoldDB" id="A0A1M6EEY7"/>
<keyword evidence="2" id="KW-1185">Reference proteome</keyword>
<evidence type="ECO:0000313" key="2">
    <source>
        <dbReference type="Proteomes" id="UP000184536"/>
    </source>
</evidence>
<dbReference type="STRING" id="1121919.SAMN02745975_00725"/>